<keyword evidence="8" id="KW-0413">Isomerase</keyword>
<dbReference type="Proteomes" id="UP000316196">
    <property type="component" value="Unassembled WGS sequence"/>
</dbReference>
<evidence type="ECO:0000313" key="12">
    <source>
        <dbReference type="Proteomes" id="UP000316196"/>
    </source>
</evidence>
<evidence type="ECO:0000256" key="3">
    <source>
        <dbReference type="ARBA" id="ARBA00022801"/>
    </source>
</evidence>
<dbReference type="CDD" id="cd17922">
    <property type="entry name" value="DEXHc_LHR-like"/>
    <property type="match status" value="1"/>
</dbReference>
<dbReference type="OrthoDB" id="9815222at2"/>
<keyword evidence="7" id="KW-0234">DNA repair</keyword>
<dbReference type="GO" id="GO:0003677">
    <property type="term" value="F:DNA binding"/>
    <property type="evidence" value="ECO:0007669"/>
    <property type="project" value="UniProtKB-KW"/>
</dbReference>
<evidence type="ECO:0000256" key="2">
    <source>
        <dbReference type="ARBA" id="ARBA00022763"/>
    </source>
</evidence>
<dbReference type="InterPro" id="IPR027417">
    <property type="entry name" value="P-loop_NTPase"/>
</dbReference>
<evidence type="ECO:0000256" key="4">
    <source>
        <dbReference type="ARBA" id="ARBA00022806"/>
    </source>
</evidence>
<dbReference type="EMBL" id="VFOR01000002">
    <property type="protein sequence ID" value="TQL57717.1"/>
    <property type="molecule type" value="Genomic_DNA"/>
</dbReference>
<dbReference type="Pfam" id="PF23235">
    <property type="entry name" value="WHD_3rd_Lhr"/>
    <property type="match status" value="1"/>
</dbReference>
<dbReference type="Pfam" id="PF00270">
    <property type="entry name" value="DEAD"/>
    <property type="match status" value="1"/>
</dbReference>
<dbReference type="GO" id="GO:0005524">
    <property type="term" value="F:ATP binding"/>
    <property type="evidence" value="ECO:0007669"/>
    <property type="project" value="UniProtKB-KW"/>
</dbReference>
<dbReference type="PROSITE" id="PS51192">
    <property type="entry name" value="HELICASE_ATP_BIND_1"/>
    <property type="match status" value="1"/>
</dbReference>
<keyword evidence="6" id="KW-0238">DNA-binding</keyword>
<dbReference type="Pfam" id="PF00271">
    <property type="entry name" value="Helicase_C"/>
    <property type="match status" value="1"/>
</dbReference>
<dbReference type="SUPFAM" id="SSF52540">
    <property type="entry name" value="P-loop containing nucleoside triphosphate hydrolases"/>
    <property type="match status" value="1"/>
</dbReference>
<dbReference type="InterPro" id="IPR013701">
    <property type="entry name" value="Lhr-like_DEAD/DEAH_assoc"/>
</dbReference>
<evidence type="ECO:0000256" key="8">
    <source>
        <dbReference type="ARBA" id="ARBA00023235"/>
    </source>
</evidence>
<evidence type="ECO:0000256" key="1">
    <source>
        <dbReference type="ARBA" id="ARBA00022741"/>
    </source>
</evidence>
<comment type="caution">
    <text evidence="11">The sequence shown here is derived from an EMBL/GenBank/DDBJ whole genome shotgun (WGS) entry which is preliminary data.</text>
</comment>
<protein>
    <submittedName>
        <fullName evidence="11">ATP-dependent Lhr-like helicase</fullName>
    </submittedName>
</protein>
<dbReference type="RefSeq" id="WP_142093564.1">
    <property type="nucleotide sequence ID" value="NZ_BAAAMD010000003.1"/>
</dbReference>
<dbReference type="PANTHER" id="PTHR47962">
    <property type="entry name" value="ATP-DEPENDENT HELICASE LHR-RELATED-RELATED"/>
    <property type="match status" value="1"/>
</dbReference>
<keyword evidence="1" id="KW-0547">Nucleotide-binding</keyword>
<organism evidence="11 12">
    <name type="scientific">Propioniferax innocua</name>
    <dbReference type="NCBI Taxonomy" id="1753"/>
    <lineage>
        <taxon>Bacteria</taxon>
        <taxon>Bacillati</taxon>
        <taxon>Actinomycetota</taxon>
        <taxon>Actinomycetes</taxon>
        <taxon>Propionibacteriales</taxon>
        <taxon>Propionibacteriaceae</taxon>
        <taxon>Propioniferax</taxon>
    </lineage>
</organism>
<accession>A0A542ZBJ9</accession>
<evidence type="ECO:0000256" key="5">
    <source>
        <dbReference type="ARBA" id="ARBA00022840"/>
    </source>
</evidence>
<dbReference type="InterPro" id="IPR055367">
    <property type="entry name" value="WH4_Lhr"/>
</dbReference>
<dbReference type="InterPro" id="IPR014001">
    <property type="entry name" value="Helicase_ATP-bd"/>
</dbReference>
<dbReference type="InterPro" id="IPR001650">
    <property type="entry name" value="Helicase_C-like"/>
</dbReference>
<dbReference type="GO" id="GO:0006281">
    <property type="term" value="P:DNA repair"/>
    <property type="evidence" value="ECO:0007669"/>
    <property type="project" value="UniProtKB-KW"/>
</dbReference>
<evidence type="ECO:0000256" key="6">
    <source>
        <dbReference type="ARBA" id="ARBA00023125"/>
    </source>
</evidence>
<feature type="domain" description="Helicase ATP-binding" evidence="9">
    <location>
        <begin position="30"/>
        <end position="224"/>
    </location>
</feature>
<sequence length="1509" mass="162575">MGSLDRFSAPVARWFTESFDAPTPAQIGAWDAISSGEHSLVVAPTGSGKTLAAFLWSLDSLFRELTAEPDAPAGVRVLYVSPLKALGVDIERNLAAPLEGIGERAAAAGTALPPIRTAVRSGDTPSSDRARMLRRPPHVLITTPESLYLMLTSRAQEILRTVETVIIDEIHAVAPTKRGTHLALSLERLDALLERPAQRIGLSATVRPLDTVAQFLAGDQPVRTITPPSTKKWDLNVRVTVDDLTDLPELPEQVDITDSALPTAGSLWPHIEGDLLDRIEANRSTLVFVNSRRTCERLTSRLNELHHERLGGDRVDRSGHLPAQLMTPRDEMADPPEVIARSHHGSVSKEERQQTEQALKAGTLRCVVATSSLELGIDMGAIDEVIHMGAPPSVSSALQRTGRAGHSVDAVSRSTFYPLHRLDVLHCAAIVDAMRAGDIERIAMVPNALDVLAQQLVAHVAAHPDGVDVEECFDMVRRAGPYRGLDREAFDRTLGLICGAYPSTDFPDLRARVDHADTGLLTPRRGAQRVAITSGGTIPDRGLFAVYLDAGDEAARRVGELDEEMVYETRIGDVITLGASSWRVTAITHERVLVVPAPGHTGRLPFWHGDLLSRPAAAAERLGEVVRRLHEPGPEAPDLDTNALTNLVSLIADQRAATGVIPDERHVVVERLRDDLGDWRIVVHSPWGRAVNQPWSAAIAARLIDATGIDPVPVAGDDGFVLRLPDGEVDVASLIAFEADEIDEITRTGVASSALFASRFRECAARALLLPRRDPGARAPLWQQRLRAKQLLEVARHHPDFPISVETARECLGDVYDLPALRRVMEGLGVGRIEVTEVERESASPFAHALLFEYTGNFVYDADTPLAEKRAALLSLDPDLLAQLLGTARLAEVLDPTVIDEVERELQHLAPERHARNADQVTDLLRTLGPLTRDEIAARCVDDAVLEAGLAGDRPNSARAWPVEIGGRTRFAATDDLATLHDAVGVALPVEATPGPVAADPIAALLRRYTRTHGPFSVATAAEALGLGQAVVRAGLEQLCIRRDVVRGEFRAAAGVEFCDAGVLRRIRARSLAATRAQIEPVEQRALAEFLAVHHRLGAEHGVDGTFAAIEQLAGVALPASAWESLILPARVPDYRPQMLDDLIASGDVVACGHRRSGRRDGWVSLHPTEIAPLTLGQRPPDVEPKLAPFLDEGGLFFTQIVERARAEGHDHTTAEWEEQLLDLWWAGLTTPDSFAPVRAMLQPQRSARSAPTRRHRLRLGRTSAAQMAQARRMQSGGPRVAGRWTRLPRMDVTNTDPAGPGAVAEHGQALGEILLHRHGIVTRDAVRTEQVAGGFALVYRVLREFEDAGLAQRGYFVEGLGAAQFATSATVDALRGFRHASAPPRLLAATDPANPFGAALPWPKTTGAPRPARRAGAMVAIVEGTAALFIERGGRSAVVLSPAHVPTAAGVWVAAARAGRIPSARLDTINGESALGSTFADAFLEAGFVISPSGLRLRASSQSGGLSG</sequence>
<dbReference type="InterPro" id="IPR003593">
    <property type="entry name" value="AAA+_ATPase"/>
</dbReference>
<keyword evidence="3" id="KW-0378">Hydrolase</keyword>
<evidence type="ECO:0000259" key="10">
    <source>
        <dbReference type="PROSITE" id="PS51194"/>
    </source>
</evidence>
<dbReference type="GO" id="GO:0004386">
    <property type="term" value="F:helicase activity"/>
    <property type="evidence" value="ECO:0007669"/>
    <property type="project" value="UniProtKB-KW"/>
</dbReference>
<dbReference type="Pfam" id="PF08494">
    <property type="entry name" value="DEAD_assoc"/>
    <property type="match status" value="1"/>
</dbReference>
<dbReference type="PROSITE" id="PS51194">
    <property type="entry name" value="HELICASE_CTER"/>
    <property type="match status" value="1"/>
</dbReference>
<evidence type="ECO:0000313" key="11">
    <source>
        <dbReference type="EMBL" id="TQL57717.1"/>
    </source>
</evidence>
<feature type="domain" description="Helicase C-terminal" evidence="10">
    <location>
        <begin position="274"/>
        <end position="450"/>
    </location>
</feature>
<dbReference type="GO" id="GO:0016887">
    <property type="term" value="F:ATP hydrolysis activity"/>
    <property type="evidence" value="ECO:0007669"/>
    <property type="project" value="TreeGrafter"/>
</dbReference>
<reference evidence="11 12" key="1">
    <citation type="submission" date="2019-06" db="EMBL/GenBank/DDBJ databases">
        <title>Sequencing the genomes of 1000 actinobacteria strains.</title>
        <authorList>
            <person name="Klenk H.-P."/>
        </authorList>
    </citation>
    <scope>NUCLEOTIDE SEQUENCE [LARGE SCALE GENOMIC DNA]</scope>
    <source>
        <strain evidence="11 12">DSM 8251</strain>
    </source>
</reference>
<keyword evidence="12" id="KW-1185">Reference proteome</keyword>
<dbReference type="Pfam" id="PF19306">
    <property type="entry name" value="WHD_Lhr"/>
    <property type="match status" value="1"/>
</dbReference>
<dbReference type="PANTHER" id="PTHR47962:SF5">
    <property type="entry name" value="ATP-DEPENDENT HELICASE LHR-RELATED"/>
    <property type="match status" value="1"/>
</dbReference>
<gene>
    <name evidence="11" type="ORF">FB460_1557</name>
</gene>
<keyword evidence="2" id="KW-0227">DNA damage</keyword>
<dbReference type="SMART" id="SM00487">
    <property type="entry name" value="DEXDc"/>
    <property type="match status" value="1"/>
</dbReference>
<keyword evidence="4 11" id="KW-0347">Helicase</keyword>
<dbReference type="NCBIfam" id="NF007284">
    <property type="entry name" value="PRK09751.1"/>
    <property type="match status" value="1"/>
</dbReference>
<dbReference type="Pfam" id="PF23236">
    <property type="entry name" value="WHD_2nd_Lhr"/>
    <property type="match status" value="1"/>
</dbReference>
<keyword evidence="5" id="KW-0067">ATP-binding</keyword>
<proteinExistence type="predicted"/>
<dbReference type="SMART" id="SM00382">
    <property type="entry name" value="AAA"/>
    <property type="match status" value="1"/>
</dbReference>
<dbReference type="Gene3D" id="3.40.50.300">
    <property type="entry name" value="P-loop containing nucleotide triphosphate hydrolases"/>
    <property type="match status" value="2"/>
</dbReference>
<dbReference type="Pfam" id="PF23234">
    <property type="entry name" value="WHD_4th_Lhr"/>
    <property type="match status" value="1"/>
</dbReference>
<evidence type="ECO:0000259" key="9">
    <source>
        <dbReference type="PROSITE" id="PS51192"/>
    </source>
</evidence>
<name>A0A542ZBJ9_9ACTN</name>
<evidence type="ECO:0000256" key="7">
    <source>
        <dbReference type="ARBA" id="ARBA00023204"/>
    </source>
</evidence>
<dbReference type="InterPro" id="IPR055368">
    <property type="entry name" value="WH3_Lhr"/>
</dbReference>
<dbReference type="SMART" id="SM00490">
    <property type="entry name" value="HELICc"/>
    <property type="match status" value="1"/>
</dbReference>
<dbReference type="InterPro" id="IPR055369">
    <property type="entry name" value="WH2_Lhr"/>
</dbReference>
<dbReference type="InterPro" id="IPR011545">
    <property type="entry name" value="DEAD/DEAH_box_helicase_dom"/>
</dbReference>
<dbReference type="InterPro" id="IPR052511">
    <property type="entry name" value="ATP-dep_Helicase"/>
</dbReference>
<dbReference type="InterPro" id="IPR045628">
    <property type="entry name" value="Lhr_WH_dom"/>
</dbReference>